<keyword evidence="2" id="KW-1185">Reference proteome</keyword>
<dbReference type="EMBL" id="CAKMMG010000001">
    <property type="protein sequence ID" value="CAH1194659.1"/>
    <property type="molecule type" value="Genomic_DNA"/>
</dbReference>
<evidence type="ECO:0000313" key="2">
    <source>
        <dbReference type="Proteomes" id="UP000838324"/>
    </source>
</evidence>
<sequence>MTTFEVSFYRRPHLDRHFVVTHQSEQIAVPADFFFGILPDVDMFATTGFTSITTEQFEQFGFTVPTDRIKYFRAVDRSLYFVHLPRTKQNLAISRAALVKITGISGLADVGITPPLSASQLSDIGFIVPPVETEATVYEYAVSA</sequence>
<accession>A0ABM9BUC3</accession>
<gene>
    <name evidence="1" type="ORF">PAECIP111892_01789</name>
</gene>
<organism evidence="1 2">
    <name type="scientific">Paenibacillus auburnensis</name>
    <dbReference type="NCBI Taxonomy" id="2905649"/>
    <lineage>
        <taxon>Bacteria</taxon>
        <taxon>Bacillati</taxon>
        <taxon>Bacillota</taxon>
        <taxon>Bacilli</taxon>
        <taxon>Bacillales</taxon>
        <taxon>Paenibacillaceae</taxon>
        <taxon>Paenibacillus</taxon>
    </lineage>
</organism>
<dbReference type="Proteomes" id="UP000838324">
    <property type="component" value="Unassembled WGS sequence"/>
</dbReference>
<proteinExistence type="predicted"/>
<name>A0ABM9BUC3_9BACL</name>
<comment type="caution">
    <text evidence="1">The sequence shown here is derived from an EMBL/GenBank/DDBJ whole genome shotgun (WGS) entry which is preliminary data.</text>
</comment>
<evidence type="ECO:0000313" key="1">
    <source>
        <dbReference type="EMBL" id="CAH1194659.1"/>
    </source>
</evidence>
<protein>
    <submittedName>
        <fullName evidence="1">Uncharacterized protein</fullName>
    </submittedName>
</protein>
<reference evidence="1" key="1">
    <citation type="submission" date="2022-01" db="EMBL/GenBank/DDBJ databases">
        <authorList>
            <person name="Criscuolo A."/>
        </authorList>
    </citation>
    <scope>NUCLEOTIDE SEQUENCE</scope>
    <source>
        <strain evidence="1">CIP111892</strain>
    </source>
</reference>
<dbReference type="RefSeq" id="WP_236331977.1">
    <property type="nucleotide sequence ID" value="NZ_CAKMMG010000001.1"/>
</dbReference>